<evidence type="ECO:0000259" key="2">
    <source>
        <dbReference type="SMART" id="SM01080"/>
    </source>
</evidence>
<organism evidence="3 4">
    <name type="scientific">Limnofasciculus baicalensis BBK-W-15</name>
    <dbReference type="NCBI Taxonomy" id="2699891"/>
    <lineage>
        <taxon>Bacteria</taxon>
        <taxon>Bacillati</taxon>
        <taxon>Cyanobacteriota</taxon>
        <taxon>Cyanophyceae</taxon>
        <taxon>Coleofasciculales</taxon>
        <taxon>Coleofasciculaceae</taxon>
        <taxon>Limnofasciculus</taxon>
        <taxon>Limnofasciculus baicalensis</taxon>
    </lineage>
</organism>
<dbReference type="Gene3D" id="3.40.50.300">
    <property type="entry name" value="P-loop containing nucleotide triphosphate hydrolases"/>
    <property type="match status" value="1"/>
</dbReference>
<feature type="domain" description="CHASE2" evidence="2">
    <location>
        <begin position="428"/>
        <end position="739"/>
    </location>
</feature>
<feature type="transmembrane region" description="Helical" evidence="1">
    <location>
        <begin position="716"/>
        <end position="739"/>
    </location>
</feature>
<feature type="transmembrane region" description="Helical" evidence="1">
    <location>
        <begin position="774"/>
        <end position="792"/>
    </location>
</feature>
<feature type="transmembrane region" description="Helical" evidence="1">
    <location>
        <begin position="401"/>
        <end position="422"/>
    </location>
</feature>
<sequence length="801" mass="91803">MNQESNTVYQYYVGGSLPPDASSYVVRQADFELYEALKAGEFCYVLNSRQMGKSSLRVRAMRRLEAEGIACAVIDLTRTGRHVNEQQWYKGIANRIASSFQISNRFDWQDWWRKHEDLSPVQRFGDFLEEVLLKLISERIIIFIEEIDLTLSLEFHTDDFFGLIRACYNARETNPDYKRLTFALLGVATPSDLIQDDNKTPFNFGKKIELRGFEFAEAQILAQGLEGRVKNPQGVLRQILYWTNGQPFLTQKLCKLVYLSTDRQAENSIKRLSWRGYFSALLGVGYESVLGTIEGQFVNRLVRSQVIENWESTDDPEHLKTIRDRILRSKHGIEALLTLYQKILQRGEVEAKDSQEEMELRLSGLVVKQNGRLKVYNPIYKSVFNFNWVTAQLNSLQSDSLVIPIWTVIVASLVAVILVMGARSFGLLQFLELTAFDQLMQLRPQEEPDKRLLLVEVTQKDIEQLGDTYPLSDFMVLQLFKTLDRYKPEVIGLDIYRDMIPNPKYRDDLVQYLQHHNHIFPICVHPYGKNSGIDPPAGLTENQLGFVDVVPDSYKKVRRHLLSLTPPDKSPCPAEYSLSSRLALEYLKNKNYPFSFPTFDSWKIGDIKFKILSGKTGFYQEMNRRKDSSKGHQILLNYRSQKSLKDIARRVTLTEIINNQVDLNLIRGRIILIGVTDPNLDDDEFNTPYNQEIRGLLLHAQMVSELVSAVEDKRPLLWFLPLWGDTLWVGVWALVIGMLIRSFHRLLYRGVAVGIVLITLGGICFIMLVTEGLLLPLIPSGLAVVISVAILAKVSSFINKQ</sequence>
<keyword evidence="1" id="KW-0812">Transmembrane</keyword>
<accession>A0AAE3KMT2</accession>
<dbReference type="Pfam" id="PF05226">
    <property type="entry name" value="CHASE2"/>
    <property type="match status" value="1"/>
</dbReference>
<dbReference type="InterPro" id="IPR027417">
    <property type="entry name" value="P-loop_NTPase"/>
</dbReference>
<keyword evidence="1" id="KW-0472">Membrane</keyword>
<protein>
    <submittedName>
        <fullName evidence="3">CHASE2 domain-containing protein</fullName>
    </submittedName>
</protein>
<comment type="caution">
    <text evidence="3">The sequence shown here is derived from an EMBL/GenBank/DDBJ whole genome shotgun (WGS) entry which is preliminary data.</text>
</comment>
<feature type="transmembrane region" description="Helical" evidence="1">
    <location>
        <begin position="746"/>
        <end position="768"/>
    </location>
</feature>
<gene>
    <name evidence="3" type="ORF">NJ959_15350</name>
</gene>
<dbReference type="AlphaFoldDB" id="A0AAE3KMT2"/>
<dbReference type="SUPFAM" id="SSF52540">
    <property type="entry name" value="P-loop containing nucleoside triphosphate hydrolases"/>
    <property type="match status" value="1"/>
</dbReference>
<reference evidence="3" key="1">
    <citation type="submission" date="2022-06" db="EMBL/GenBank/DDBJ databases">
        <title>New cyanobacteria of genus Symplocastrum in benthos of Lake Baikal.</title>
        <authorList>
            <person name="Sorokovikova E."/>
            <person name="Tikhonova I."/>
            <person name="Krasnopeev A."/>
            <person name="Evseev P."/>
            <person name="Gladkikh A."/>
            <person name="Belykh O."/>
        </authorList>
    </citation>
    <scope>NUCLEOTIDE SEQUENCE</scope>
    <source>
        <strain evidence="3">BBK-W-15</strain>
    </source>
</reference>
<keyword evidence="1" id="KW-1133">Transmembrane helix</keyword>
<dbReference type="RefSeq" id="WP_254012584.1">
    <property type="nucleotide sequence ID" value="NZ_JAMZMM010000143.1"/>
</dbReference>
<dbReference type="SMART" id="SM01080">
    <property type="entry name" value="CHASE2"/>
    <property type="match status" value="1"/>
</dbReference>
<dbReference type="Pfam" id="PF14516">
    <property type="entry name" value="AAA_35"/>
    <property type="match status" value="1"/>
</dbReference>
<dbReference type="InterPro" id="IPR007890">
    <property type="entry name" value="CHASE2"/>
</dbReference>
<proteinExistence type="predicted"/>
<evidence type="ECO:0000313" key="3">
    <source>
        <dbReference type="EMBL" id="MCP2729810.1"/>
    </source>
</evidence>
<evidence type="ECO:0000313" key="4">
    <source>
        <dbReference type="Proteomes" id="UP001204953"/>
    </source>
</evidence>
<keyword evidence="4" id="KW-1185">Reference proteome</keyword>
<evidence type="ECO:0000256" key="1">
    <source>
        <dbReference type="SAM" id="Phobius"/>
    </source>
</evidence>
<name>A0AAE3KMT2_9CYAN</name>
<dbReference type="EMBL" id="JAMZMM010000143">
    <property type="protein sequence ID" value="MCP2729810.1"/>
    <property type="molecule type" value="Genomic_DNA"/>
</dbReference>
<dbReference type="Proteomes" id="UP001204953">
    <property type="component" value="Unassembled WGS sequence"/>
</dbReference>